<dbReference type="AlphaFoldDB" id="A0A6G0X6E8"/>
<proteinExistence type="predicted"/>
<protein>
    <submittedName>
        <fullName evidence="2">Uncharacterized protein</fullName>
    </submittedName>
</protein>
<evidence type="ECO:0000313" key="2">
    <source>
        <dbReference type="EMBL" id="KAF0735533.1"/>
    </source>
</evidence>
<dbReference type="VEuPathDB" id="FungiDB:AeMF1_012988"/>
<evidence type="ECO:0000313" key="3">
    <source>
        <dbReference type="Proteomes" id="UP000481153"/>
    </source>
</evidence>
<name>A0A6G0X6E8_9STRA</name>
<keyword evidence="3" id="KW-1185">Reference proteome</keyword>
<evidence type="ECO:0000256" key="1">
    <source>
        <dbReference type="SAM" id="Coils"/>
    </source>
</evidence>
<feature type="coiled-coil region" evidence="1">
    <location>
        <begin position="35"/>
        <end position="76"/>
    </location>
</feature>
<dbReference type="Proteomes" id="UP000481153">
    <property type="component" value="Unassembled WGS sequence"/>
</dbReference>
<dbReference type="EMBL" id="VJMJ01000095">
    <property type="protein sequence ID" value="KAF0735533.1"/>
    <property type="molecule type" value="Genomic_DNA"/>
</dbReference>
<accession>A0A6G0X6E8</accession>
<organism evidence="2 3">
    <name type="scientific">Aphanomyces euteiches</name>
    <dbReference type="NCBI Taxonomy" id="100861"/>
    <lineage>
        <taxon>Eukaryota</taxon>
        <taxon>Sar</taxon>
        <taxon>Stramenopiles</taxon>
        <taxon>Oomycota</taxon>
        <taxon>Saprolegniomycetes</taxon>
        <taxon>Saprolegniales</taxon>
        <taxon>Verrucalvaceae</taxon>
        <taxon>Aphanomyces</taxon>
    </lineage>
</organism>
<gene>
    <name evidence="2" type="ORF">Ae201684_008013</name>
</gene>
<comment type="caution">
    <text evidence="2">The sequence shown here is derived from an EMBL/GenBank/DDBJ whole genome shotgun (WGS) entry which is preliminary data.</text>
</comment>
<dbReference type="VEuPathDB" id="FungiDB:AeMF1_012987"/>
<reference evidence="2 3" key="1">
    <citation type="submission" date="2019-07" db="EMBL/GenBank/DDBJ databases">
        <title>Genomics analysis of Aphanomyces spp. identifies a new class of oomycete effector associated with host adaptation.</title>
        <authorList>
            <person name="Gaulin E."/>
        </authorList>
    </citation>
    <scope>NUCLEOTIDE SEQUENCE [LARGE SCALE GENOMIC DNA]</scope>
    <source>
        <strain evidence="2 3">ATCC 201684</strain>
    </source>
</reference>
<sequence length="472" mass="52981">MDEIAAHPQAVEHTTTLSKKLHFATQGIVDSHIQANQAVNQVRDAAGAIKALEEQVLELREEKLRMQDQIEAASAANLALKLEAEAARILAAASKEANLGSTSSRGDSKGKRAFIKGDPTPLIQAFLAGGAVSSERFESFAVIGSTPLQPRIFEPSPLFVNDAGADMAFSNHQPPDRQPKIIDLALELEEMDDSGSIDGKKRPTEIVRLDVPISKKMRRFSGTGHIQAKKDISWAPSELVELYSSIVAKKPWERFKGLPSFLPDEFVGPDGELLWQRFFYFPGFFDSKNRTLDNMVYQLGSLMLVLKRLNEDPQFGGKLVEFLCHPQPGFPIVLPETVDLQDIFETHGLEVTMNYLKEEHDSWWPRVPDIMEGKILRPWTLPFGSLFRYDASRNGRYKQANMEAEHEIKDFALKSMDVVNSAPAVSDILPFIQLKFSGVEIPQEYYGGQKYELRTKYTIVDLGEIQEVIFEE</sequence>
<keyword evidence="1" id="KW-0175">Coiled coil</keyword>